<proteinExistence type="predicted"/>
<reference evidence="1" key="1">
    <citation type="journal article" date="2020" name="Stud. Mycol.">
        <title>101 Dothideomycetes genomes: a test case for predicting lifestyles and emergence of pathogens.</title>
        <authorList>
            <person name="Haridas S."/>
            <person name="Albert R."/>
            <person name="Binder M."/>
            <person name="Bloem J."/>
            <person name="Labutti K."/>
            <person name="Salamov A."/>
            <person name="Andreopoulos B."/>
            <person name="Baker S."/>
            <person name="Barry K."/>
            <person name="Bills G."/>
            <person name="Bluhm B."/>
            <person name="Cannon C."/>
            <person name="Castanera R."/>
            <person name="Culley D."/>
            <person name="Daum C."/>
            <person name="Ezra D."/>
            <person name="Gonzalez J."/>
            <person name="Henrissat B."/>
            <person name="Kuo A."/>
            <person name="Liang C."/>
            <person name="Lipzen A."/>
            <person name="Lutzoni F."/>
            <person name="Magnuson J."/>
            <person name="Mondo S."/>
            <person name="Nolan M."/>
            <person name="Ohm R."/>
            <person name="Pangilinan J."/>
            <person name="Park H.-J."/>
            <person name="Ramirez L."/>
            <person name="Alfaro M."/>
            <person name="Sun H."/>
            <person name="Tritt A."/>
            <person name="Yoshinaga Y."/>
            <person name="Zwiers L.-H."/>
            <person name="Turgeon B."/>
            <person name="Goodwin S."/>
            <person name="Spatafora J."/>
            <person name="Crous P."/>
            <person name="Grigoriev I."/>
        </authorList>
    </citation>
    <scope>NUCLEOTIDE SEQUENCE</scope>
    <source>
        <strain evidence="1">CBS 113979</strain>
    </source>
</reference>
<organism evidence="1 2">
    <name type="scientific">Aulographum hederae CBS 113979</name>
    <dbReference type="NCBI Taxonomy" id="1176131"/>
    <lineage>
        <taxon>Eukaryota</taxon>
        <taxon>Fungi</taxon>
        <taxon>Dikarya</taxon>
        <taxon>Ascomycota</taxon>
        <taxon>Pezizomycotina</taxon>
        <taxon>Dothideomycetes</taxon>
        <taxon>Pleosporomycetidae</taxon>
        <taxon>Aulographales</taxon>
        <taxon>Aulographaceae</taxon>
    </lineage>
</organism>
<accession>A0A6G1GSN8</accession>
<dbReference type="AlphaFoldDB" id="A0A6G1GSN8"/>
<evidence type="ECO:0000313" key="2">
    <source>
        <dbReference type="Proteomes" id="UP000800041"/>
    </source>
</evidence>
<keyword evidence="2" id="KW-1185">Reference proteome</keyword>
<evidence type="ECO:0000313" key="1">
    <source>
        <dbReference type="EMBL" id="KAF1983769.1"/>
    </source>
</evidence>
<gene>
    <name evidence="1" type="ORF">K402DRAFT_423373</name>
</gene>
<name>A0A6G1GSN8_9PEZI</name>
<protein>
    <submittedName>
        <fullName evidence="1">Uncharacterized protein</fullName>
    </submittedName>
</protein>
<dbReference type="Proteomes" id="UP000800041">
    <property type="component" value="Unassembled WGS sequence"/>
</dbReference>
<dbReference type="EMBL" id="ML977172">
    <property type="protein sequence ID" value="KAF1983769.1"/>
    <property type="molecule type" value="Genomic_DNA"/>
</dbReference>
<sequence>MEQWKNTYRIVKWNRIADDDSQWKSIIFTKSEINSNCTPSTSKIVRRFFKATGTLVLRAIYKRPKGSEPKPKGAHSPMTDRDLIGFFDVFGQKGEDGSVGPMLVHTLHLPLKGTKWDGLGAIAFEFPISSLLCRRSPKKWSEMCDLQSLFPNLKTLDLSGSNGYYFSISTLLGAFPLSLENLILDGQKDGYSNCKVEHFNGPFAADFTKRRLVGLPLRRLSMRLTDWGYGIDQRYIEFVVKCLGSLKHLELLDFSEPVNEKRGEWDNEKVVSQRSQTIELMQRLASRRSEKGIKTLLVVDLRSDNFYRNADEPCDVMAEMAKQCTDLPNMIVLVDDVKEEAKWSSSLEKTSK</sequence>